<dbReference type="NCBIfam" id="TIGR02532">
    <property type="entry name" value="IV_pilin_GFxxxE"/>
    <property type="match status" value="1"/>
</dbReference>
<organism evidence="1">
    <name type="scientific">marine metagenome</name>
    <dbReference type="NCBI Taxonomy" id="408172"/>
    <lineage>
        <taxon>unclassified sequences</taxon>
        <taxon>metagenomes</taxon>
        <taxon>ecological metagenomes</taxon>
    </lineage>
</organism>
<sequence length="138" mass="15844">MIQYLKNKNGFSMMELVVTLAILGILMSASIPAYNGVTERTQGKRNEVNMQTIREVFFHYFYRMHQQSGRTAHFPPAPTNQTHVMDDEWASTPMDSTLSPQAPKHLFSQNKVPKNSNNKPFKYETWLDTVAATGEVRY</sequence>
<reference evidence="1" key="1">
    <citation type="submission" date="2018-05" db="EMBL/GenBank/DDBJ databases">
        <authorList>
            <person name="Lanie J.A."/>
            <person name="Ng W.-L."/>
            <person name="Kazmierczak K.M."/>
            <person name="Andrzejewski T.M."/>
            <person name="Davidsen T.M."/>
            <person name="Wayne K.J."/>
            <person name="Tettelin H."/>
            <person name="Glass J.I."/>
            <person name="Rusch D."/>
            <person name="Podicherti R."/>
            <person name="Tsui H.-C.T."/>
            <person name="Winkler M.E."/>
        </authorList>
    </citation>
    <scope>NUCLEOTIDE SEQUENCE</scope>
</reference>
<dbReference type="Gene3D" id="3.30.700.10">
    <property type="entry name" value="Glycoprotein, Type 4 Pilin"/>
    <property type="match status" value="1"/>
</dbReference>
<gene>
    <name evidence="1" type="ORF">METZ01_LOCUS470057</name>
</gene>
<dbReference type="InterPro" id="IPR045584">
    <property type="entry name" value="Pilin-like"/>
</dbReference>
<evidence type="ECO:0000313" key="1">
    <source>
        <dbReference type="EMBL" id="SVE17203.1"/>
    </source>
</evidence>
<proteinExistence type="predicted"/>
<name>A0A383BBJ3_9ZZZZ</name>
<accession>A0A383BBJ3</accession>
<dbReference type="AlphaFoldDB" id="A0A383BBJ3"/>
<protein>
    <recommendedName>
        <fullName evidence="2">Type II secretion system protein GspG C-terminal domain-containing protein</fullName>
    </recommendedName>
</protein>
<dbReference type="Pfam" id="PF07963">
    <property type="entry name" value="N_methyl"/>
    <property type="match status" value="1"/>
</dbReference>
<dbReference type="SUPFAM" id="SSF54523">
    <property type="entry name" value="Pili subunits"/>
    <property type="match status" value="1"/>
</dbReference>
<dbReference type="InterPro" id="IPR012902">
    <property type="entry name" value="N_methyl_site"/>
</dbReference>
<evidence type="ECO:0008006" key="2">
    <source>
        <dbReference type="Google" id="ProtNLM"/>
    </source>
</evidence>
<dbReference type="EMBL" id="UINC01198989">
    <property type="protein sequence ID" value="SVE17203.1"/>
    <property type="molecule type" value="Genomic_DNA"/>
</dbReference>
<feature type="non-terminal residue" evidence="1">
    <location>
        <position position="138"/>
    </location>
</feature>